<dbReference type="RefSeq" id="WP_197455461.1">
    <property type="nucleotide sequence ID" value="NZ_CP037423.1"/>
</dbReference>
<dbReference type="InterPro" id="IPR036439">
    <property type="entry name" value="Dockerin_dom_sf"/>
</dbReference>
<feature type="domain" description="GEVED" evidence="3">
    <location>
        <begin position="970"/>
        <end position="1042"/>
    </location>
</feature>
<dbReference type="Gene3D" id="1.10.1330.10">
    <property type="entry name" value="Dockerin domain"/>
    <property type="match status" value="1"/>
</dbReference>
<dbReference type="Proteomes" id="UP000319004">
    <property type="component" value="Chromosome"/>
</dbReference>
<dbReference type="Gene3D" id="2.130.10.130">
    <property type="entry name" value="Integrin alpha, N-terminal"/>
    <property type="match status" value="3"/>
</dbReference>
<dbReference type="PANTHER" id="PTHR44103:SF1">
    <property type="entry name" value="PROPROTEIN CONVERTASE P"/>
    <property type="match status" value="1"/>
</dbReference>
<evidence type="ECO:0000256" key="2">
    <source>
        <dbReference type="SAM" id="MobiDB-lite"/>
    </source>
</evidence>
<dbReference type="PANTHER" id="PTHR44103">
    <property type="entry name" value="PROPROTEIN CONVERTASE P"/>
    <property type="match status" value="1"/>
</dbReference>
<organism evidence="4 5">
    <name type="scientific">Stieleria neptunia</name>
    <dbReference type="NCBI Taxonomy" id="2527979"/>
    <lineage>
        <taxon>Bacteria</taxon>
        <taxon>Pseudomonadati</taxon>
        <taxon>Planctomycetota</taxon>
        <taxon>Planctomycetia</taxon>
        <taxon>Pirellulales</taxon>
        <taxon>Pirellulaceae</taxon>
        <taxon>Stieleria</taxon>
    </lineage>
</organism>
<evidence type="ECO:0000259" key="3">
    <source>
        <dbReference type="Pfam" id="PF20009"/>
    </source>
</evidence>
<dbReference type="KEGG" id="snep:Enr13x_63870"/>
<keyword evidence="1" id="KW-0732">Signal</keyword>
<dbReference type="EMBL" id="CP037423">
    <property type="protein sequence ID" value="QDV46478.1"/>
    <property type="molecule type" value="Genomic_DNA"/>
</dbReference>
<evidence type="ECO:0000256" key="1">
    <source>
        <dbReference type="ARBA" id="ARBA00022729"/>
    </source>
</evidence>
<feature type="domain" description="GEVED" evidence="3">
    <location>
        <begin position="117"/>
        <end position="190"/>
    </location>
</feature>
<name>A0A518I049_9BACT</name>
<feature type="region of interest" description="Disordered" evidence="2">
    <location>
        <begin position="918"/>
        <end position="938"/>
    </location>
</feature>
<evidence type="ECO:0000313" key="5">
    <source>
        <dbReference type="Proteomes" id="UP000319004"/>
    </source>
</evidence>
<sequence length="1230" mass="130834">MRKATRKQSACKAHRRRVDGRRLGLELLELRLALTTGVAIDCGDAPAPYPTALSEDGARHIATGVKLGATRGEDSVCQHTPNALGHSTDDGVSFGRVQVGMVDATVRVNVQGGAGRLDAWIDFDRDGSWSGPGEHVFDSRALVEGDNLLEFDVPAFASAGTSYARFRLSSDGDASLRSEASDGEVEDYPIEILAPFPSTGLSTTHAIDEGNGQTRATAMGDLDGDGDTDIVTAYRDKGRVIWFENTGNQTFVERIVAYNAGKVDDVAIADIDQDGNLDVLVATYSQTSPWSALGVNWYRNDGSQGFEKRVVMGLGIGLFDVAAVDIDGDRDIDVIHGWTNSITLHTNDGQANFQRSTIGSVDSIRSVAISDIDGDGDIDVAGSGFNEIKWFENDGQGDFTEHLVATFSGNIATAVAIDDVDGDGLGDVVAGFNDGAIQLYINNGDGSFAPREIFQTPAIVRHVTVVDFDLDGDADVLAAIHLNQVNLIAWYENDGSESFSEHVIPGSRYGAMHVTPGDIDGDGDIDAVAAFNVHDVVVWYENDGAQSFTKHPLHTPPNRVADVEVGDINGDGRLDVVSASPGDSTVAWYESQGEGKYVMRIIDSEVAHVIDASVSDLDGDGDADVLAIDPAGSVHWFESGSQGGFESHVVGAGLLAPQRVSTADIDTDGDTDVLVAHMADEEFSWFENDGNEGFTEHRVPGVGHSTLVDVYPSDLDSDGDIDFIAGTTVSTDALLWYENDGQQNFLRRVIATGSGGNVSITTSDVDRDGDQDILAVSEGGTVVVWYINDGTQQFVRRPIDSFTNSTRAFAADFDGDGDSDVIVADRGNDRVSWYQNDGQGNFTADPSVRSFDDASGLAVGDLDQDGDLDAVVALSAQNTVTWWENLPTGGLDFGDAPAPYPTTFSDGMPVHRAVGPQLGQSRDGEHDGVPSVNADSDGDEDGVLFGKIDLGTGIAGVNIELQNRGASAHVDAWIDFDGDGQWGIDEKILDSQVVVEGLQTLNYSLPASAVAGVTYARVRLSTAGGLSPTGLAPDGEIEDYVVSVLPAAPTVLGFEVNQGELQRSSVTEIEVVFDREVDARSTAFSIIDRDREVEVDGLTVSSRLENGGTVATITFLPGAFVQTRSNGLHSLRDGSYQLNVDGAQITAVSTDLPMAGDVSFGDDAADRFFRFFGDSDGDRDVDGQDYGRFGRSFLKQAGDAPLHSGFDHDGDGDVDGQDYGYFGLNFLKTL</sequence>
<keyword evidence="5" id="KW-1185">Reference proteome</keyword>
<accession>A0A518I049</accession>
<dbReference type="InterPro" id="IPR028994">
    <property type="entry name" value="Integrin_alpha_N"/>
</dbReference>
<reference evidence="4 5" key="1">
    <citation type="submission" date="2019-03" db="EMBL/GenBank/DDBJ databases">
        <title>Deep-cultivation of Planctomycetes and their phenomic and genomic characterization uncovers novel biology.</title>
        <authorList>
            <person name="Wiegand S."/>
            <person name="Jogler M."/>
            <person name="Boedeker C."/>
            <person name="Pinto D."/>
            <person name="Vollmers J."/>
            <person name="Rivas-Marin E."/>
            <person name="Kohn T."/>
            <person name="Peeters S.H."/>
            <person name="Heuer A."/>
            <person name="Rast P."/>
            <person name="Oberbeckmann S."/>
            <person name="Bunk B."/>
            <person name="Jeske O."/>
            <person name="Meyerdierks A."/>
            <person name="Storesund J.E."/>
            <person name="Kallscheuer N."/>
            <person name="Luecker S."/>
            <person name="Lage O.M."/>
            <person name="Pohl T."/>
            <person name="Merkel B.J."/>
            <person name="Hornburger P."/>
            <person name="Mueller R.-W."/>
            <person name="Bruemmer F."/>
            <person name="Labrenz M."/>
            <person name="Spormann A.M."/>
            <person name="Op den Camp H."/>
            <person name="Overmann J."/>
            <person name="Amann R."/>
            <person name="Jetten M.S.M."/>
            <person name="Mascher T."/>
            <person name="Medema M.H."/>
            <person name="Devos D.P."/>
            <person name="Kaster A.-K."/>
            <person name="Ovreas L."/>
            <person name="Rohde M."/>
            <person name="Galperin M.Y."/>
            <person name="Jogler C."/>
        </authorList>
    </citation>
    <scope>NUCLEOTIDE SEQUENCE [LARGE SCALE GENOMIC DNA]</scope>
    <source>
        <strain evidence="4 5">Enr13</strain>
    </source>
</reference>
<dbReference type="SUPFAM" id="SSF69318">
    <property type="entry name" value="Integrin alpha N-terminal domain"/>
    <property type="match status" value="3"/>
</dbReference>
<protein>
    <submittedName>
        <fullName evidence="4">FG-GAP repeat protein</fullName>
    </submittedName>
</protein>
<dbReference type="Pfam" id="PF13517">
    <property type="entry name" value="FG-GAP_3"/>
    <property type="match status" value="5"/>
</dbReference>
<dbReference type="GO" id="GO:0000272">
    <property type="term" value="P:polysaccharide catabolic process"/>
    <property type="evidence" value="ECO:0007669"/>
    <property type="project" value="InterPro"/>
</dbReference>
<dbReference type="InterPro" id="IPR045474">
    <property type="entry name" value="GEVED"/>
</dbReference>
<dbReference type="AlphaFoldDB" id="A0A518I049"/>
<dbReference type="InterPro" id="IPR018247">
    <property type="entry name" value="EF_Hand_1_Ca_BS"/>
</dbReference>
<evidence type="ECO:0000313" key="4">
    <source>
        <dbReference type="EMBL" id="QDV46478.1"/>
    </source>
</evidence>
<dbReference type="InterPro" id="IPR013517">
    <property type="entry name" value="FG-GAP"/>
</dbReference>
<dbReference type="PROSITE" id="PS00018">
    <property type="entry name" value="EF_HAND_1"/>
    <property type="match status" value="1"/>
</dbReference>
<gene>
    <name evidence="4" type="ORF">Enr13x_63870</name>
</gene>
<dbReference type="Pfam" id="PF20009">
    <property type="entry name" value="GEVED"/>
    <property type="match status" value="2"/>
</dbReference>
<proteinExistence type="predicted"/>